<sequence>MKFNKTETEYNMKSIRFLLLTITTMFIIISILMIVLGFSVYSKYHSFSYFYDSAKNGNVFTPSVLIIILGIFLFVVTLFGFFGSLKQSTCLVNMYALILTLLLILKLVVVILTFTLKPETLKNYIYIPISKYVTDPEIEMEIDRLQITLNCCGANSYLDYVGMDFTNQSTVAVTTRINGDELELVVPQSCCSPRVDFCTSVRSISCRTAIINLFVQNASVIGVLGISVMFIQVLGIIFALLLARCIRKMKSERTFLSWKIKEQMILAREQEEESVKETRDTFRDSNPDPMSGVYIAPHECSTA</sequence>
<dbReference type="PRINTS" id="PR00259">
    <property type="entry name" value="TMFOUR"/>
</dbReference>
<dbReference type="Proteomes" id="UP000789524">
    <property type="component" value="Unassembled WGS sequence"/>
</dbReference>
<dbReference type="PIRSF" id="PIRSF002419">
    <property type="entry name" value="Tetraspanin"/>
    <property type="match status" value="1"/>
</dbReference>
<proteinExistence type="inferred from homology"/>
<keyword evidence="4 6" id="KW-1133">Transmembrane helix</keyword>
<keyword evidence="5 6" id="KW-0472">Membrane</keyword>
<evidence type="ECO:0000313" key="8">
    <source>
        <dbReference type="Proteomes" id="UP000789524"/>
    </source>
</evidence>
<keyword evidence="3 6" id="KW-0812">Transmembrane</keyword>
<dbReference type="PANTHER" id="PTHR19282">
    <property type="entry name" value="TETRASPANIN"/>
    <property type="match status" value="1"/>
</dbReference>
<name>A0A8J2R8M0_9NEOP</name>
<evidence type="ECO:0000256" key="2">
    <source>
        <dbReference type="ARBA" id="ARBA00006840"/>
    </source>
</evidence>
<dbReference type="CDD" id="cd03127">
    <property type="entry name" value="tetraspanin_LEL"/>
    <property type="match status" value="1"/>
</dbReference>
<feature type="transmembrane region" description="Helical" evidence="6">
    <location>
        <begin position="94"/>
        <end position="116"/>
    </location>
</feature>
<dbReference type="SUPFAM" id="SSF48652">
    <property type="entry name" value="Tetraspanin"/>
    <property type="match status" value="1"/>
</dbReference>
<dbReference type="GO" id="GO:0005886">
    <property type="term" value="C:plasma membrane"/>
    <property type="evidence" value="ECO:0007669"/>
    <property type="project" value="TreeGrafter"/>
</dbReference>
<organism evidence="7 8">
    <name type="scientific">Danaus chrysippus</name>
    <name type="common">African queen</name>
    <dbReference type="NCBI Taxonomy" id="151541"/>
    <lineage>
        <taxon>Eukaryota</taxon>
        <taxon>Metazoa</taxon>
        <taxon>Ecdysozoa</taxon>
        <taxon>Arthropoda</taxon>
        <taxon>Hexapoda</taxon>
        <taxon>Insecta</taxon>
        <taxon>Pterygota</taxon>
        <taxon>Neoptera</taxon>
        <taxon>Endopterygota</taxon>
        <taxon>Lepidoptera</taxon>
        <taxon>Glossata</taxon>
        <taxon>Ditrysia</taxon>
        <taxon>Papilionoidea</taxon>
        <taxon>Nymphalidae</taxon>
        <taxon>Danainae</taxon>
        <taxon>Danaini</taxon>
        <taxon>Danaina</taxon>
        <taxon>Danaus</taxon>
        <taxon>Anosia</taxon>
    </lineage>
</organism>
<comment type="similarity">
    <text evidence="2 6">Belongs to the tetraspanin (TM4SF) family.</text>
</comment>
<evidence type="ECO:0000256" key="1">
    <source>
        <dbReference type="ARBA" id="ARBA00004141"/>
    </source>
</evidence>
<dbReference type="Pfam" id="PF00335">
    <property type="entry name" value="Tetraspanin"/>
    <property type="match status" value="1"/>
</dbReference>
<comment type="subcellular location">
    <subcellularLocation>
        <location evidence="1 6">Membrane</location>
        <topology evidence="1 6">Multi-pass membrane protein</topology>
    </subcellularLocation>
</comment>
<protein>
    <recommendedName>
        <fullName evidence="6">Tetraspanin</fullName>
    </recommendedName>
</protein>
<dbReference type="PANTHER" id="PTHR19282:SF477">
    <property type="entry name" value="TETRASPANIN"/>
    <property type="match status" value="1"/>
</dbReference>
<dbReference type="OrthoDB" id="9972904at2759"/>
<gene>
    <name evidence="7" type="ORF">DCHRY22_LOCUS16100</name>
</gene>
<evidence type="ECO:0000256" key="3">
    <source>
        <dbReference type="ARBA" id="ARBA00022692"/>
    </source>
</evidence>
<keyword evidence="8" id="KW-1185">Reference proteome</keyword>
<evidence type="ECO:0000313" key="7">
    <source>
        <dbReference type="EMBL" id="CAG9585754.1"/>
    </source>
</evidence>
<evidence type="ECO:0000256" key="4">
    <source>
        <dbReference type="ARBA" id="ARBA00022989"/>
    </source>
</evidence>
<dbReference type="Gene3D" id="1.10.1450.10">
    <property type="entry name" value="Tetraspanin"/>
    <property type="match status" value="1"/>
</dbReference>
<dbReference type="InterPro" id="IPR008952">
    <property type="entry name" value="Tetraspanin_EC2_sf"/>
</dbReference>
<evidence type="ECO:0000256" key="5">
    <source>
        <dbReference type="ARBA" id="ARBA00023136"/>
    </source>
</evidence>
<dbReference type="InterPro" id="IPR000301">
    <property type="entry name" value="Tetraspanin_animals"/>
</dbReference>
<dbReference type="EMBL" id="CAKASE010000083">
    <property type="protein sequence ID" value="CAG9585754.1"/>
    <property type="molecule type" value="Genomic_DNA"/>
</dbReference>
<dbReference type="InterPro" id="IPR018499">
    <property type="entry name" value="Tetraspanin/Peripherin"/>
</dbReference>
<reference evidence="7" key="1">
    <citation type="submission" date="2021-09" db="EMBL/GenBank/DDBJ databases">
        <authorList>
            <person name="Martin H S."/>
        </authorList>
    </citation>
    <scope>NUCLEOTIDE SEQUENCE</scope>
</reference>
<evidence type="ECO:0000256" key="6">
    <source>
        <dbReference type="RuleBase" id="RU361218"/>
    </source>
</evidence>
<feature type="transmembrane region" description="Helical" evidence="6">
    <location>
        <begin position="60"/>
        <end position="82"/>
    </location>
</feature>
<accession>A0A8J2R8M0</accession>
<dbReference type="AlphaFoldDB" id="A0A8J2R8M0"/>
<feature type="transmembrane region" description="Helical" evidence="6">
    <location>
        <begin position="17"/>
        <end position="40"/>
    </location>
</feature>
<comment type="caution">
    <text evidence="7">The sequence shown here is derived from an EMBL/GenBank/DDBJ whole genome shotgun (WGS) entry which is preliminary data.</text>
</comment>
<feature type="transmembrane region" description="Helical" evidence="6">
    <location>
        <begin position="220"/>
        <end position="243"/>
    </location>
</feature>